<dbReference type="AlphaFoldDB" id="A0A4Y2EA37"/>
<sequence length="154" mass="17321">MNCGTISTEDGNNQERSREVYAMSSASCNAEQFWDRPRKLERRSDGGDDTRADTPVAKFLKPTSGKTFDPSEPHQRENIRPIRTPPAGEYSTLLNSTSRRAFYPSEPQQRENIRPPTYDLTCNRPIHDESTVESSGSQAHNLPLGHRSLTIATE</sequence>
<feature type="compositionally biased region" description="Basic and acidic residues" evidence="1">
    <location>
        <begin position="33"/>
        <end position="52"/>
    </location>
</feature>
<organism evidence="2 3">
    <name type="scientific">Araneus ventricosus</name>
    <name type="common">Orbweaver spider</name>
    <name type="synonym">Epeira ventricosa</name>
    <dbReference type="NCBI Taxonomy" id="182803"/>
    <lineage>
        <taxon>Eukaryota</taxon>
        <taxon>Metazoa</taxon>
        <taxon>Ecdysozoa</taxon>
        <taxon>Arthropoda</taxon>
        <taxon>Chelicerata</taxon>
        <taxon>Arachnida</taxon>
        <taxon>Araneae</taxon>
        <taxon>Araneomorphae</taxon>
        <taxon>Entelegynae</taxon>
        <taxon>Araneoidea</taxon>
        <taxon>Araneidae</taxon>
        <taxon>Araneus</taxon>
    </lineage>
</organism>
<dbReference type="EMBL" id="BGPR01000542">
    <property type="protein sequence ID" value="GBM25627.1"/>
    <property type="molecule type" value="Genomic_DNA"/>
</dbReference>
<dbReference type="Proteomes" id="UP000499080">
    <property type="component" value="Unassembled WGS sequence"/>
</dbReference>
<evidence type="ECO:0000256" key="1">
    <source>
        <dbReference type="SAM" id="MobiDB-lite"/>
    </source>
</evidence>
<evidence type="ECO:0000313" key="2">
    <source>
        <dbReference type="EMBL" id="GBM25627.1"/>
    </source>
</evidence>
<feature type="region of interest" description="Disordered" evidence="1">
    <location>
        <begin position="1"/>
        <end position="154"/>
    </location>
</feature>
<accession>A0A4Y2EA37</accession>
<feature type="compositionally biased region" description="Basic and acidic residues" evidence="1">
    <location>
        <begin position="69"/>
        <end position="80"/>
    </location>
</feature>
<gene>
    <name evidence="2" type="ORF">AVEN_82746_1</name>
</gene>
<comment type="caution">
    <text evidence="2">The sequence shown here is derived from an EMBL/GenBank/DDBJ whole genome shotgun (WGS) entry which is preliminary data.</text>
</comment>
<proteinExistence type="predicted"/>
<evidence type="ECO:0000313" key="3">
    <source>
        <dbReference type="Proteomes" id="UP000499080"/>
    </source>
</evidence>
<feature type="compositionally biased region" description="Polar residues" evidence="1">
    <location>
        <begin position="1"/>
        <end position="11"/>
    </location>
</feature>
<keyword evidence="3" id="KW-1185">Reference proteome</keyword>
<reference evidence="2 3" key="1">
    <citation type="journal article" date="2019" name="Sci. Rep.">
        <title>Orb-weaving spider Araneus ventricosus genome elucidates the spidroin gene catalogue.</title>
        <authorList>
            <person name="Kono N."/>
            <person name="Nakamura H."/>
            <person name="Ohtoshi R."/>
            <person name="Moran D.A.P."/>
            <person name="Shinohara A."/>
            <person name="Yoshida Y."/>
            <person name="Fujiwara M."/>
            <person name="Mori M."/>
            <person name="Tomita M."/>
            <person name="Arakawa K."/>
        </authorList>
    </citation>
    <scope>NUCLEOTIDE SEQUENCE [LARGE SCALE GENOMIC DNA]</scope>
</reference>
<protein>
    <submittedName>
        <fullName evidence="2">Uncharacterized protein</fullName>
    </submittedName>
</protein>
<name>A0A4Y2EA37_ARAVE</name>